<keyword evidence="2" id="KW-0677">Repeat</keyword>
<dbReference type="SUPFAM" id="SSF49562">
    <property type="entry name" value="C2 domain (Calcium/lipid-binding domain, CaLB)"/>
    <property type="match status" value="1"/>
</dbReference>
<feature type="compositionally biased region" description="Polar residues" evidence="3">
    <location>
        <begin position="675"/>
        <end position="697"/>
    </location>
</feature>
<dbReference type="GO" id="GO:0005886">
    <property type="term" value="C:plasma membrane"/>
    <property type="evidence" value="ECO:0007669"/>
    <property type="project" value="TreeGrafter"/>
</dbReference>
<evidence type="ECO:0000259" key="4">
    <source>
        <dbReference type="PROSITE" id="PS50004"/>
    </source>
</evidence>
<dbReference type="SMART" id="SM00327">
    <property type="entry name" value="VWA"/>
    <property type="match status" value="1"/>
</dbReference>
<feature type="compositionally biased region" description="Basic and acidic residues" evidence="3">
    <location>
        <begin position="657"/>
        <end position="667"/>
    </location>
</feature>
<evidence type="ECO:0000313" key="5">
    <source>
        <dbReference type="EMBL" id="SPQ99709.1"/>
    </source>
</evidence>
<dbReference type="InterPro" id="IPR010734">
    <property type="entry name" value="Copine_C"/>
</dbReference>
<feature type="compositionally biased region" description="Polar residues" evidence="3">
    <location>
        <begin position="633"/>
        <end position="645"/>
    </location>
</feature>
<sequence length="697" mass="77306">MKRINRVWVHLVVAMDDVVSSKLSIDLSIRNFPRMRGLHHVHLIVFVSIADSRKEGEQYIGHTDILRDVTNSELTPQFTVEYYFEENQILTLRAYHSSKELDQKDATPPGESDLIGQCQMLLSDLVSSPTRTARRDLMLGNATVRGPSSEPSRVVVRCEKVANTEDNVMLGISALSLDKTRCCGKPSPVLEIARVKEGYSWQVVHSTEPATRTCDPVWPEFKMGLHQICNNDRTRLLRVTVWDQRSRNSRVMIGQCESCLNDMRKLVRMKSDLAATQVAELPSLDRTANTLALTNPNKSRRGARYKNTGFLVFRKVHIYRDPSFLDYIMGGLTVRLMVAIDFTASNGDPSFPDSLHYIDSNNGVQNPYEHAIIAIGNVLAAYDTDQMFPVWGFGAKLRSSNQVSHRFSLTFDPHVEEVSGVHGILKAYRKTFGKIQLSGPTMFSDIINRATEIASEPYTADAQHYNILLVITDGVVNDRTLTTEKIIEASDKPLSIIIVGVGSADFSDMVFLDSDDKLLEQDGKVAKRDIVQFVAMKNIQRGNTSRLAAEVLAEVPGQVIAYMKMKDISPPNKAKTSVDDTPAEEQTVHSNAAGDARERASISATFVDVKPQVDPASSPQRHGSVKDLRKQVAGSSGSPKRQGSAQDLRRHVAGSSRDVRIRSIDRISEEEDSDAGTSSEATMRSRSTRALSGSSKP</sequence>
<accession>A0A3P3YHV1</accession>
<gene>
    <name evidence="5" type="ORF">PLBR_LOCUS6924</name>
</gene>
<evidence type="ECO:0000256" key="1">
    <source>
        <dbReference type="ARBA" id="ARBA00009048"/>
    </source>
</evidence>
<dbReference type="Pfam" id="PF07002">
    <property type="entry name" value="Copine"/>
    <property type="match status" value="1"/>
</dbReference>
<dbReference type="Pfam" id="PF00168">
    <property type="entry name" value="C2"/>
    <property type="match status" value="2"/>
</dbReference>
<reference evidence="5 6" key="1">
    <citation type="submission" date="2018-03" db="EMBL/GenBank/DDBJ databases">
        <authorList>
            <person name="Fogelqvist J."/>
        </authorList>
    </citation>
    <scope>NUCLEOTIDE SEQUENCE [LARGE SCALE GENOMIC DNA]</scope>
</reference>
<name>A0A3P3YHV1_PLABS</name>
<dbReference type="PANTHER" id="PTHR10857:SF106">
    <property type="entry name" value="C2 DOMAIN-CONTAINING PROTEIN"/>
    <property type="match status" value="1"/>
</dbReference>
<feature type="region of interest" description="Disordered" evidence="3">
    <location>
        <begin position="570"/>
        <end position="697"/>
    </location>
</feature>
<dbReference type="GO" id="GO:0005544">
    <property type="term" value="F:calcium-dependent phospholipid binding"/>
    <property type="evidence" value="ECO:0007669"/>
    <property type="project" value="InterPro"/>
</dbReference>
<dbReference type="AlphaFoldDB" id="A0A3P3YHV1"/>
<comment type="similarity">
    <text evidence="1">Belongs to the copine family.</text>
</comment>
<dbReference type="SUPFAM" id="SSF53300">
    <property type="entry name" value="vWA-like"/>
    <property type="match status" value="1"/>
</dbReference>
<dbReference type="InterPro" id="IPR045052">
    <property type="entry name" value="Copine"/>
</dbReference>
<dbReference type="Proteomes" id="UP000290189">
    <property type="component" value="Unassembled WGS sequence"/>
</dbReference>
<dbReference type="Gene3D" id="3.40.50.410">
    <property type="entry name" value="von Willebrand factor, type A domain"/>
    <property type="match status" value="1"/>
</dbReference>
<dbReference type="InterPro" id="IPR035892">
    <property type="entry name" value="C2_domain_sf"/>
</dbReference>
<dbReference type="EMBL" id="OVEO01000012">
    <property type="protein sequence ID" value="SPQ99709.1"/>
    <property type="molecule type" value="Genomic_DNA"/>
</dbReference>
<feature type="domain" description="C2" evidence="4">
    <location>
        <begin position="147"/>
        <end position="274"/>
    </location>
</feature>
<proteinExistence type="inferred from homology"/>
<dbReference type="GO" id="GO:0071277">
    <property type="term" value="P:cellular response to calcium ion"/>
    <property type="evidence" value="ECO:0007669"/>
    <property type="project" value="TreeGrafter"/>
</dbReference>
<geneLocation type="mitochondrion" evidence="5"/>
<protein>
    <recommendedName>
        <fullName evidence="4">C2 domain-containing protein</fullName>
    </recommendedName>
</protein>
<evidence type="ECO:0000256" key="3">
    <source>
        <dbReference type="SAM" id="MobiDB-lite"/>
    </source>
</evidence>
<dbReference type="InterPro" id="IPR002035">
    <property type="entry name" value="VWF_A"/>
</dbReference>
<dbReference type="Gene3D" id="2.60.40.150">
    <property type="entry name" value="C2 domain"/>
    <property type="match status" value="1"/>
</dbReference>
<dbReference type="InterPro" id="IPR037768">
    <property type="entry name" value="C2B_Copine"/>
</dbReference>
<organism evidence="5 6">
    <name type="scientific">Plasmodiophora brassicae</name>
    <name type="common">Clubroot disease agent</name>
    <dbReference type="NCBI Taxonomy" id="37360"/>
    <lineage>
        <taxon>Eukaryota</taxon>
        <taxon>Sar</taxon>
        <taxon>Rhizaria</taxon>
        <taxon>Endomyxa</taxon>
        <taxon>Phytomyxea</taxon>
        <taxon>Plasmodiophorida</taxon>
        <taxon>Plasmodiophoridae</taxon>
        <taxon>Plasmodiophora</taxon>
    </lineage>
</organism>
<evidence type="ECO:0000256" key="2">
    <source>
        <dbReference type="ARBA" id="ARBA00022737"/>
    </source>
</evidence>
<keyword evidence="5" id="KW-0496">Mitochondrion</keyword>
<dbReference type="PANTHER" id="PTHR10857">
    <property type="entry name" value="COPINE"/>
    <property type="match status" value="1"/>
</dbReference>
<dbReference type="PROSITE" id="PS50004">
    <property type="entry name" value="C2"/>
    <property type="match status" value="1"/>
</dbReference>
<dbReference type="CDD" id="cd04047">
    <property type="entry name" value="C2B_Copine"/>
    <property type="match status" value="1"/>
</dbReference>
<dbReference type="InterPro" id="IPR000008">
    <property type="entry name" value="C2_dom"/>
</dbReference>
<dbReference type="InterPro" id="IPR036465">
    <property type="entry name" value="vWFA_dom_sf"/>
</dbReference>
<evidence type="ECO:0000313" key="6">
    <source>
        <dbReference type="Proteomes" id="UP000290189"/>
    </source>
</evidence>